<keyword evidence="1" id="KW-0479">Metal-binding</keyword>
<accession>A0A6A6B8A2</accession>
<dbReference type="PANTHER" id="PTHR46910">
    <property type="entry name" value="TRANSCRIPTION FACTOR PDR1"/>
    <property type="match status" value="1"/>
</dbReference>
<keyword evidence="2" id="KW-0539">Nucleus</keyword>
<dbReference type="GO" id="GO:0006351">
    <property type="term" value="P:DNA-templated transcription"/>
    <property type="evidence" value="ECO:0007669"/>
    <property type="project" value="InterPro"/>
</dbReference>
<dbReference type="PROSITE" id="PS50048">
    <property type="entry name" value="ZN2_CY6_FUNGAL_2"/>
    <property type="match status" value="1"/>
</dbReference>
<proteinExistence type="predicted"/>
<dbReference type="GO" id="GO:0000981">
    <property type="term" value="F:DNA-binding transcription factor activity, RNA polymerase II-specific"/>
    <property type="evidence" value="ECO:0007669"/>
    <property type="project" value="InterPro"/>
</dbReference>
<evidence type="ECO:0000313" key="6">
    <source>
        <dbReference type="Proteomes" id="UP000799438"/>
    </source>
</evidence>
<sequence>MDRPSPARRGNALSAKVNSACQRCRRHKSRCDLFRPCTLCVRADVECVSASHGETHASTNSGRRRRVDEATHEQSRVRSPTPACANARQPSVYESNGTQTPQFGRSSSNVDYGEAESTMGITRKIFQLGRRTIDNRAISAIPDGEVVPCGSSPNQASLQKRPISAILSYSLPSRQVTEMLLEEYFDSVHWFSLVIHEPIFRKQYESVADGFGCPDQKGFLILLTTVLGIAAWYLSQKGIDGQSQDTEDMKQWSSELLRHTESQMYEIITEASLVSVQTCILLGSYGLYHGKPSSSFALLGAAIKTGQALGLHRETSRGEVHDREERKRVWWTIYTWDRFASITYGKPLGINDKDCNVSMPAEFVENCRFDREKAETPICYSAYQRELNMLYLIASPMLETIFGIRTSGSLDAAAMAHHSALIDRIHEQLTQWRQQLPSHLVFNLNKDCQLDPPAQVKAHRLQSLSLQLTYDNIVVVLHRPFLAQQVDDLFKALTDSRPEPLSTSTASAVPQYPVGSGMSSSELWWNAAVQTSRVTELPHLAQLATDTHLVAFLAINLFNSAIVMVVCALSDPLSDRAQEAKRTITRIYRLQELVGRRSKLSMQSSVVLQDVIRLLLNRVAEAMLAPIVAPARVSSNGADGSNPVVQPGHPSVEDTLRLPLSVPRDTAPYFSTAVAHTGKGTEILDHALPQDTSFNGQNHGSADFQSGLATASTPVEWDTLSSGLYGDNDLYWIWNTITD</sequence>
<protein>
    <recommendedName>
        <fullName evidence="4">Zn(2)-C6 fungal-type domain-containing protein</fullName>
    </recommendedName>
</protein>
<keyword evidence="6" id="KW-1185">Reference proteome</keyword>
<evidence type="ECO:0000259" key="4">
    <source>
        <dbReference type="PROSITE" id="PS50048"/>
    </source>
</evidence>
<dbReference type="SMART" id="SM00066">
    <property type="entry name" value="GAL4"/>
    <property type="match status" value="1"/>
</dbReference>
<evidence type="ECO:0000256" key="3">
    <source>
        <dbReference type="SAM" id="MobiDB-lite"/>
    </source>
</evidence>
<dbReference type="Pfam" id="PF00172">
    <property type="entry name" value="Zn_clus"/>
    <property type="match status" value="1"/>
</dbReference>
<evidence type="ECO:0000256" key="2">
    <source>
        <dbReference type="ARBA" id="ARBA00023242"/>
    </source>
</evidence>
<dbReference type="Proteomes" id="UP000799438">
    <property type="component" value="Unassembled WGS sequence"/>
</dbReference>
<dbReference type="Pfam" id="PF04082">
    <property type="entry name" value="Fungal_trans"/>
    <property type="match status" value="1"/>
</dbReference>
<dbReference type="EMBL" id="ML995492">
    <property type="protein sequence ID" value="KAF2139778.1"/>
    <property type="molecule type" value="Genomic_DNA"/>
</dbReference>
<dbReference type="PROSITE" id="PS00463">
    <property type="entry name" value="ZN2_CY6_FUNGAL_1"/>
    <property type="match status" value="1"/>
</dbReference>
<organism evidence="5 6">
    <name type="scientific">Aplosporella prunicola CBS 121167</name>
    <dbReference type="NCBI Taxonomy" id="1176127"/>
    <lineage>
        <taxon>Eukaryota</taxon>
        <taxon>Fungi</taxon>
        <taxon>Dikarya</taxon>
        <taxon>Ascomycota</taxon>
        <taxon>Pezizomycotina</taxon>
        <taxon>Dothideomycetes</taxon>
        <taxon>Dothideomycetes incertae sedis</taxon>
        <taxon>Botryosphaeriales</taxon>
        <taxon>Aplosporellaceae</taxon>
        <taxon>Aplosporella</taxon>
    </lineage>
</organism>
<dbReference type="CDD" id="cd12148">
    <property type="entry name" value="fungal_TF_MHR"/>
    <property type="match status" value="1"/>
</dbReference>
<dbReference type="PANTHER" id="PTHR46910:SF8">
    <property type="entry name" value="ZN(II)2CYS6 TRANSCRIPTION FACTOR (EUROFUNG)"/>
    <property type="match status" value="1"/>
</dbReference>
<gene>
    <name evidence="5" type="ORF">K452DRAFT_336513</name>
</gene>
<evidence type="ECO:0000313" key="5">
    <source>
        <dbReference type="EMBL" id="KAF2139778.1"/>
    </source>
</evidence>
<dbReference type="InterPro" id="IPR036864">
    <property type="entry name" value="Zn2-C6_fun-type_DNA-bd_sf"/>
</dbReference>
<feature type="compositionally biased region" description="Basic and acidic residues" evidence="3">
    <location>
        <begin position="66"/>
        <end position="76"/>
    </location>
</feature>
<dbReference type="GO" id="GO:0003677">
    <property type="term" value="F:DNA binding"/>
    <property type="evidence" value="ECO:0007669"/>
    <property type="project" value="InterPro"/>
</dbReference>
<feature type="compositionally biased region" description="Polar residues" evidence="3">
    <location>
        <begin position="88"/>
        <end position="110"/>
    </location>
</feature>
<name>A0A6A6B8A2_9PEZI</name>
<dbReference type="InterPro" id="IPR001138">
    <property type="entry name" value="Zn2Cys6_DnaBD"/>
</dbReference>
<dbReference type="GeneID" id="54302744"/>
<feature type="region of interest" description="Disordered" evidence="3">
    <location>
        <begin position="51"/>
        <end position="111"/>
    </location>
</feature>
<dbReference type="InterPro" id="IPR007219">
    <property type="entry name" value="XnlR_reg_dom"/>
</dbReference>
<evidence type="ECO:0000256" key="1">
    <source>
        <dbReference type="ARBA" id="ARBA00022723"/>
    </source>
</evidence>
<dbReference type="GO" id="GO:0008270">
    <property type="term" value="F:zinc ion binding"/>
    <property type="evidence" value="ECO:0007669"/>
    <property type="project" value="InterPro"/>
</dbReference>
<dbReference type="CDD" id="cd00067">
    <property type="entry name" value="GAL4"/>
    <property type="match status" value="1"/>
</dbReference>
<dbReference type="SUPFAM" id="SSF57701">
    <property type="entry name" value="Zn2/Cys6 DNA-binding domain"/>
    <property type="match status" value="1"/>
</dbReference>
<dbReference type="RefSeq" id="XP_033395491.1">
    <property type="nucleotide sequence ID" value="XM_033545244.1"/>
</dbReference>
<feature type="domain" description="Zn(2)-C6 fungal-type" evidence="4">
    <location>
        <begin position="20"/>
        <end position="49"/>
    </location>
</feature>
<dbReference type="AlphaFoldDB" id="A0A6A6B8A2"/>
<dbReference type="SMART" id="SM00906">
    <property type="entry name" value="Fungal_trans"/>
    <property type="match status" value="1"/>
</dbReference>
<dbReference type="OrthoDB" id="3266505at2759"/>
<dbReference type="InterPro" id="IPR050987">
    <property type="entry name" value="AtrR-like"/>
</dbReference>
<dbReference type="Gene3D" id="4.10.240.10">
    <property type="entry name" value="Zn(2)-C6 fungal-type DNA-binding domain"/>
    <property type="match status" value="1"/>
</dbReference>
<reference evidence="5" key="1">
    <citation type="journal article" date="2020" name="Stud. Mycol.">
        <title>101 Dothideomycetes genomes: a test case for predicting lifestyles and emergence of pathogens.</title>
        <authorList>
            <person name="Haridas S."/>
            <person name="Albert R."/>
            <person name="Binder M."/>
            <person name="Bloem J."/>
            <person name="Labutti K."/>
            <person name="Salamov A."/>
            <person name="Andreopoulos B."/>
            <person name="Baker S."/>
            <person name="Barry K."/>
            <person name="Bills G."/>
            <person name="Bluhm B."/>
            <person name="Cannon C."/>
            <person name="Castanera R."/>
            <person name="Culley D."/>
            <person name="Daum C."/>
            <person name="Ezra D."/>
            <person name="Gonzalez J."/>
            <person name="Henrissat B."/>
            <person name="Kuo A."/>
            <person name="Liang C."/>
            <person name="Lipzen A."/>
            <person name="Lutzoni F."/>
            <person name="Magnuson J."/>
            <person name="Mondo S."/>
            <person name="Nolan M."/>
            <person name="Ohm R."/>
            <person name="Pangilinan J."/>
            <person name="Park H.-J."/>
            <person name="Ramirez L."/>
            <person name="Alfaro M."/>
            <person name="Sun H."/>
            <person name="Tritt A."/>
            <person name="Yoshinaga Y."/>
            <person name="Zwiers L.-H."/>
            <person name="Turgeon B."/>
            <person name="Goodwin S."/>
            <person name="Spatafora J."/>
            <person name="Crous P."/>
            <person name="Grigoriev I."/>
        </authorList>
    </citation>
    <scope>NUCLEOTIDE SEQUENCE</scope>
    <source>
        <strain evidence="5">CBS 121167</strain>
    </source>
</reference>